<dbReference type="PANTHER" id="PTHR47359:SF3">
    <property type="entry name" value="NLP_P60 DOMAIN-CONTAINING PROTEIN-RELATED"/>
    <property type="match status" value="1"/>
</dbReference>
<dbReference type="RefSeq" id="WP_184257095.1">
    <property type="nucleotide sequence ID" value="NZ_JACHIH010000010.1"/>
</dbReference>
<feature type="domain" description="NlpC/P60" evidence="5">
    <location>
        <begin position="160"/>
        <end position="285"/>
    </location>
</feature>
<name>A0A7W7Z495_9BRAD</name>
<dbReference type="AlphaFoldDB" id="A0A7W7Z495"/>
<comment type="similarity">
    <text evidence="1">Belongs to the peptidase C40 family.</text>
</comment>
<evidence type="ECO:0000256" key="2">
    <source>
        <dbReference type="ARBA" id="ARBA00022670"/>
    </source>
</evidence>
<gene>
    <name evidence="6" type="ORF">HNR60_002106</name>
</gene>
<evidence type="ECO:0000256" key="3">
    <source>
        <dbReference type="ARBA" id="ARBA00022801"/>
    </source>
</evidence>
<organism evidence="6 7">
    <name type="scientific">Rhodopseudomonas rhenobacensis</name>
    <dbReference type="NCBI Taxonomy" id="87461"/>
    <lineage>
        <taxon>Bacteria</taxon>
        <taxon>Pseudomonadati</taxon>
        <taxon>Pseudomonadota</taxon>
        <taxon>Alphaproteobacteria</taxon>
        <taxon>Hyphomicrobiales</taxon>
        <taxon>Nitrobacteraceae</taxon>
        <taxon>Rhodopseudomonas</taxon>
    </lineage>
</organism>
<dbReference type="InterPro" id="IPR000064">
    <property type="entry name" value="NLP_P60_dom"/>
</dbReference>
<evidence type="ECO:0000259" key="5">
    <source>
        <dbReference type="PROSITE" id="PS51935"/>
    </source>
</evidence>
<dbReference type="Pfam" id="PF00877">
    <property type="entry name" value="NLPC_P60"/>
    <property type="match status" value="1"/>
</dbReference>
<comment type="caution">
    <text evidence="6">The sequence shown here is derived from an EMBL/GenBank/DDBJ whole genome shotgun (WGS) entry which is preliminary data.</text>
</comment>
<evidence type="ECO:0000313" key="7">
    <source>
        <dbReference type="Proteomes" id="UP000542353"/>
    </source>
</evidence>
<keyword evidence="7" id="KW-1185">Reference proteome</keyword>
<evidence type="ECO:0000256" key="1">
    <source>
        <dbReference type="ARBA" id="ARBA00007074"/>
    </source>
</evidence>
<keyword evidence="3 6" id="KW-0378">Hydrolase</keyword>
<dbReference type="InterPro" id="IPR038765">
    <property type="entry name" value="Papain-like_cys_pep_sf"/>
</dbReference>
<dbReference type="EMBL" id="JACHIH010000010">
    <property type="protein sequence ID" value="MBB5047352.1"/>
    <property type="molecule type" value="Genomic_DNA"/>
</dbReference>
<dbReference type="GO" id="GO:0008234">
    <property type="term" value="F:cysteine-type peptidase activity"/>
    <property type="evidence" value="ECO:0007669"/>
    <property type="project" value="UniProtKB-KW"/>
</dbReference>
<dbReference type="InterPro" id="IPR041382">
    <property type="entry name" value="SH3_16"/>
</dbReference>
<proteinExistence type="inferred from homology"/>
<dbReference type="InterPro" id="IPR051794">
    <property type="entry name" value="PG_Endopeptidase_C40"/>
</dbReference>
<evidence type="ECO:0000313" key="6">
    <source>
        <dbReference type="EMBL" id="MBB5047352.1"/>
    </source>
</evidence>
<dbReference type="PANTHER" id="PTHR47359">
    <property type="entry name" value="PEPTIDOGLYCAN DL-ENDOPEPTIDASE CWLO"/>
    <property type="match status" value="1"/>
</dbReference>
<evidence type="ECO:0000256" key="4">
    <source>
        <dbReference type="ARBA" id="ARBA00022807"/>
    </source>
</evidence>
<dbReference type="Pfam" id="PF18348">
    <property type="entry name" value="SH3_16"/>
    <property type="match status" value="1"/>
</dbReference>
<dbReference type="PROSITE" id="PS51935">
    <property type="entry name" value="NLPC_P60"/>
    <property type="match status" value="1"/>
</dbReference>
<protein>
    <submittedName>
        <fullName evidence="6">Cell wall-associated NlpC family hydrolase</fullName>
    </submittedName>
</protein>
<dbReference type="InterPro" id="IPR036028">
    <property type="entry name" value="SH3-like_dom_sf"/>
</dbReference>
<dbReference type="Gene3D" id="3.90.1720.10">
    <property type="entry name" value="endopeptidase domain like (from Nostoc punctiforme)"/>
    <property type="match status" value="1"/>
</dbReference>
<keyword evidence="2" id="KW-0645">Protease</keyword>
<dbReference type="GO" id="GO:0006508">
    <property type="term" value="P:proteolysis"/>
    <property type="evidence" value="ECO:0007669"/>
    <property type="project" value="UniProtKB-KW"/>
</dbReference>
<dbReference type="SUPFAM" id="SSF54001">
    <property type="entry name" value="Cysteine proteinases"/>
    <property type="match status" value="1"/>
</dbReference>
<accession>A0A7W7Z495</accession>
<reference evidence="6 7" key="1">
    <citation type="submission" date="2020-08" db="EMBL/GenBank/DDBJ databases">
        <title>Genomic Encyclopedia of Type Strains, Phase IV (KMG-IV): sequencing the most valuable type-strain genomes for metagenomic binning, comparative biology and taxonomic classification.</title>
        <authorList>
            <person name="Goeker M."/>
        </authorList>
    </citation>
    <scope>NUCLEOTIDE SEQUENCE [LARGE SCALE GENOMIC DNA]</scope>
    <source>
        <strain evidence="6 7">DSM 12706</strain>
    </source>
</reference>
<sequence length="303" mass="32071">MADLTRDPRLTPARPDLAAKHLEGKVEALRFVTGEEFEVFDGVAPVRRDPFGGAMLDTQALKGERVTIYERSAEGWDWGQLHSDGYVGWLPDLALYPPGPPATHKVTALRSFAFPGPSIKLPPVDTLPLGARLAVARLDGGFAITHDGQYVPAQHVSAIDAFESDFVAVAERFLGTPYLWGGKSSLGIDCSGLVQVALNACGLACPRDSDMQQAQLGRALSVAEMQSPQRGDLMFWKGHVAIVRDADSIVHANAHAMATAIEGIGAAIARIAAAGSDLAAIRRLDSLHSPASDHGAAPATAAR</sequence>
<dbReference type="SUPFAM" id="SSF50044">
    <property type="entry name" value="SH3-domain"/>
    <property type="match status" value="1"/>
</dbReference>
<dbReference type="Proteomes" id="UP000542353">
    <property type="component" value="Unassembled WGS sequence"/>
</dbReference>
<keyword evidence="4" id="KW-0788">Thiol protease</keyword>